<dbReference type="GO" id="GO:1902670">
    <property type="term" value="F:carbon dioxide binding"/>
    <property type="evidence" value="ECO:0007669"/>
    <property type="project" value="TreeGrafter"/>
</dbReference>
<keyword evidence="5" id="KW-1185">Reference proteome</keyword>
<evidence type="ECO:0000256" key="1">
    <source>
        <dbReference type="ARBA" id="ARBA00006018"/>
    </source>
</evidence>
<dbReference type="NCBIfam" id="TIGR00074">
    <property type="entry name" value="hypC_hupF"/>
    <property type="match status" value="1"/>
</dbReference>
<dbReference type="eggNOG" id="COG0298">
    <property type="taxonomic scope" value="Bacteria"/>
</dbReference>
<evidence type="ECO:0000313" key="4">
    <source>
        <dbReference type="EMBL" id="KGI80694.1"/>
    </source>
</evidence>
<dbReference type="KEGG" id="aey:CDG81_14625"/>
<name>A0A099D3Q7_9ACTN</name>
<accession>A0A099D3Q7</accession>
<dbReference type="GO" id="GO:0051604">
    <property type="term" value="P:protein maturation"/>
    <property type="evidence" value="ECO:0007669"/>
    <property type="project" value="TreeGrafter"/>
</dbReference>
<evidence type="ECO:0000313" key="6">
    <source>
        <dbReference type="Proteomes" id="UP000215043"/>
    </source>
</evidence>
<dbReference type="InterPro" id="IPR001109">
    <property type="entry name" value="Hydrogenase_HupF/HypC"/>
</dbReference>
<comment type="similarity">
    <text evidence="1">Belongs to the HupF/HypC family.</text>
</comment>
<sequence length="90" mass="9964">MCLGIPGEVIEVLPDRPDLAKVDVSGVRRNINIGLLEDDRPVAGEWILIHVGFALSKIDEQEAQAALEFLEDIGKAYEDELEALQDSYID</sequence>
<dbReference type="EMBL" id="JPMV01000027">
    <property type="protein sequence ID" value="KGI80694.1"/>
    <property type="molecule type" value="Genomic_DNA"/>
</dbReference>
<reference evidence="3 6" key="2">
    <citation type="submission" date="2017-08" db="EMBL/GenBank/DDBJ databases">
        <title>The complete genome sequence of moderately halophilic actinomycete Actinopolyspora erythraea YIM 90600, the producer of novel erythromycin, novel actinopolysporins A-C and tubercidin.</title>
        <authorList>
            <person name="Yin M."/>
            <person name="Tang S."/>
        </authorList>
    </citation>
    <scope>NUCLEOTIDE SEQUENCE [LARGE SCALE GENOMIC DNA]</scope>
    <source>
        <strain evidence="3 6">YIM 90600</strain>
    </source>
</reference>
<evidence type="ECO:0000313" key="3">
    <source>
        <dbReference type="EMBL" id="ASU79319.1"/>
    </source>
</evidence>
<dbReference type="Proteomes" id="UP000029737">
    <property type="component" value="Unassembled WGS sequence"/>
</dbReference>
<dbReference type="RefSeq" id="WP_043574689.1">
    <property type="nucleotide sequence ID" value="NZ_CP022752.1"/>
</dbReference>
<keyword evidence="2" id="KW-0175">Coiled coil</keyword>
<dbReference type="FunFam" id="2.30.30.140:FF:000022">
    <property type="entry name" value="Hydrogenase assembly chaperone HybG"/>
    <property type="match status" value="1"/>
</dbReference>
<evidence type="ECO:0000313" key="5">
    <source>
        <dbReference type="Proteomes" id="UP000029737"/>
    </source>
</evidence>
<dbReference type="Pfam" id="PF01455">
    <property type="entry name" value="HupF_HypC"/>
    <property type="match status" value="1"/>
</dbReference>
<proteinExistence type="inferred from homology"/>
<dbReference type="SUPFAM" id="SSF159127">
    <property type="entry name" value="HupF/HypC-like"/>
    <property type="match status" value="1"/>
</dbReference>
<feature type="coiled-coil region" evidence="2">
    <location>
        <begin position="60"/>
        <end position="87"/>
    </location>
</feature>
<dbReference type="EMBL" id="CP022752">
    <property type="protein sequence ID" value="ASU79319.1"/>
    <property type="molecule type" value="Genomic_DNA"/>
</dbReference>
<protein>
    <submittedName>
        <fullName evidence="4">Hydrogenase assembly protein HupF</fullName>
    </submittedName>
    <submittedName>
        <fullName evidence="3">HypC/HybG/HupF family hydrogenase formation chaperone</fullName>
    </submittedName>
</protein>
<dbReference type="AlphaFoldDB" id="A0A099D3Q7"/>
<dbReference type="OrthoDB" id="9806017at2"/>
<dbReference type="PANTHER" id="PTHR35177:SF2">
    <property type="entry name" value="HYDROGENASE MATURATION FACTOR HYBG"/>
    <property type="match status" value="1"/>
</dbReference>
<dbReference type="GO" id="GO:0005506">
    <property type="term" value="F:iron ion binding"/>
    <property type="evidence" value="ECO:0007669"/>
    <property type="project" value="TreeGrafter"/>
</dbReference>
<evidence type="ECO:0000256" key="2">
    <source>
        <dbReference type="SAM" id="Coils"/>
    </source>
</evidence>
<reference evidence="4 5" key="1">
    <citation type="journal article" date="2014" name="PLoS ONE">
        <title>Identification and Characterization of a New Erythromycin Biosynthetic Gene Cluster in Actinopolyspora erythraea YIM90600, a Novel Erythronolide-Producing Halophilic Actinomycete Isolated from Salt Field.</title>
        <authorList>
            <person name="Chen D."/>
            <person name="Feng J."/>
            <person name="Huang L."/>
            <person name="Zhang Q."/>
            <person name="Wu J."/>
            <person name="Zhu X."/>
            <person name="Duan Y."/>
            <person name="Xu Z."/>
        </authorList>
    </citation>
    <scope>NUCLEOTIDE SEQUENCE [LARGE SCALE GENOMIC DNA]</scope>
    <source>
        <strain evidence="4 5">YIM90600</strain>
    </source>
</reference>
<dbReference type="HOGENOM" id="CLU_159381_1_1_11"/>
<dbReference type="PANTHER" id="PTHR35177">
    <property type="entry name" value="HYDROGENASE MATURATION FACTOR HYBG"/>
    <property type="match status" value="1"/>
</dbReference>
<dbReference type="Gene3D" id="2.30.30.140">
    <property type="match status" value="1"/>
</dbReference>
<dbReference type="Proteomes" id="UP000215043">
    <property type="component" value="Chromosome"/>
</dbReference>
<dbReference type="PRINTS" id="PR00445">
    <property type="entry name" value="HUPFHYPC"/>
</dbReference>
<gene>
    <name evidence="3" type="ORF">CDG81_14625</name>
    <name evidence="4" type="ORF">IL38_15150</name>
</gene>
<organism evidence="3 6">
    <name type="scientific">Actinopolyspora erythraea</name>
    <dbReference type="NCBI Taxonomy" id="414996"/>
    <lineage>
        <taxon>Bacteria</taxon>
        <taxon>Bacillati</taxon>
        <taxon>Actinomycetota</taxon>
        <taxon>Actinomycetes</taxon>
        <taxon>Actinopolysporales</taxon>
        <taxon>Actinopolysporaceae</taxon>
        <taxon>Actinopolyspora</taxon>
    </lineage>
</organism>